<evidence type="ECO:0000313" key="2">
    <source>
        <dbReference type="Proteomes" id="UP000784294"/>
    </source>
</evidence>
<reference evidence="1" key="1">
    <citation type="submission" date="2018-11" db="EMBL/GenBank/DDBJ databases">
        <authorList>
            <consortium name="Pathogen Informatics"/>
        </authorList>
    </citation>
    <scope>NUCLEOTIDE SEQUENCE</scope>
</reference>
<sequence>MNWLSEPTSLLSPHPRLDDALQTRQAEAGMTAGQNAIKACNREEDAPPDSIWLAETTGLWSDHCGCKTRCLGNRTVCCPLLIRWLESESAFEVGRLGRTVKSHIVEGEVKQLWDCITYSRLTRTLEFVSSSNQNCKRDSNHGGTRPNLATLYGEASTPQQDSSMMEDYLALIEEYAEFSEKCMAVYGYKTKYKQQMSMMGCSNVCFLMVACLWFESRGSC</sequence>
<dbReference type="AlphaFoldDB" id="A0A448WNH9"/>
<protein>
    <submittedName>
        <fullName evidence="1">Uncharacterized protein</fullName>
    </submittedName>
</protein>
<accession>A0A448WNH9</accession>
<dbReference type="Proteomes" id="UP000784294">
    <property type="component" value="Unassembled WGS sequence"/>
</dbReference>
<name>A0A448WNH9_9PLAT</name>
<evidence type="ECO:0000313" key="1">
    <source>
        <dbReference type="EMBL" id="VEL16251.1"/>
    </source>
</evidence>
<proteinExistence type="predicted"/>
<organism evidence="1 2">
    <name type="scientific">Protopolystoma xenopodis</name>
    <dbReference type="NCBI Taxonomy" id="117903"/>
    <lineage>
        <taxon>Eukaryota</taxon>
        <taxon>Metazoa</taxon>
        <taxon>Spiralia</taxon>
        <taxon>Lophotrochozoa</taxon>
        <taxon>Platyhelminthes</taxon>
        <taxon>Monogenea</taxon>
        <taxon>Polyopisthocotylea</taxon>
        <taxon>Polystomatidea</taxon>
        <taxon>Polystomatidae</taxon>
        <taxon>Protopolystoma</taxon>
    </lineage>
</organism>
<dbReference type="EMBL" id="CAAALY010027729">
    <property type="protein sequence ID" value="VEL16251.1"/>
    <property type="molecule type" value="Genomic_DNA"/>
</dbReference>
<keyword evidence="2" id="KW-1185">Reference proteome</keyword>
<comment type="caution">
    <text evidence="1">The sequence shown here is derived from an EMBL/GenBank/DDBJ whole genome shotgun (WGS) entry which is preliminary data.</text>
</comment>
<gene>
    <name evidence="1" type="ORF">PXEA_LOCUS9691</name>
</gene>